<feature type="binding site" evidence="3">
    <location>
        <position position="150"/>
    </location>
    <ligand>
        <name>Zn(2+)</name>
        <dbReference type="ChEBI" id="CHEBI:29105"/>
        <label>2</label>
    </ligand>
</feature>
<dbReference type="SUPFAM" id="SSF53187">
    <property type="entry name" value="Zn-dependent exopeptidases"/>
    <property type="match status" value="1"/>
</dbReference>
<keyword evidence="3" id="KW-0479">Metal-binding</keyword>
<reference evidence="5 7" key="1">
    <citation type="journal article" date="2011" name="J. Bacteriol.">
        <title>Draft genome sequence of the thermoalkaliphilic Caldalkalibacillus thermarum strain TA2.A1.</title>
        <authorList>
            <person name="Kalamorz F."/>
            <person name="Keis S."/>
            <person name="McMillan D.G."/>
            <person name="Olsson K."/>
            <person name="Stanton J.A."/>
            <person name="Stockwell P."/>
            <person name="Black M.A."/>
            <person name="Klingeman D.M."/>
            <person name="Land M.L."/>
            <person name="Han C.S."/>
            <person name="Martin S.L."/>
            <person name="Becher S.A."/>
            <person name="Peddie C.J."/>
            <person name="Morgan H.W."/>
            <person name="Matthies D."/>
            <person name="Preiss L."/>
            <person name="Meier T."/>
            <person name="Brown S.D."/>
            <person name="Cook G.M."/>
        </authorList>
    </citation>
    <scope>NUCLEOTIDE SEQUENCE [LARGE SCALE GENOMIC DNA]</scope>
    <source>
        <strain evidence="5 7">TA2.A1</strain>
    </source>
</reference>
<dbReference type="InterPro" id="IPR010158">
    <property type="entry name" value="Amidase_Cbmase"/>
</dbReference>
<evidence type="ECO:0000256" key="1">
    <source>
        <dbReference type="ARBA" id="ARBA00006153"/>
    </source>
</evidence>
<protein>
    <submittedName>
        <fullName evidence="5">Amidase, hydantoinase/carbamoylase family</fullName>
    </submittedName>
    <submittedName>
        <fullName evidence="6">Zn-dependent hydrolase</fullName>
    </submittedName>
</protein>
<feature type="binding site" evidence="3">
    <location>
        <position position="104"/>
    </location>
    <ligand>
        <name>Zn(2+)</name>
        <dbReference type="ChEBI" id="CHEBI:29105"/>
        <label>1</label>
    </ligand>
</feature>
<dbReference type="PANTHER" id="PTHR32494">
    <property type="entry name" value="ALLANTOATE DEIMINASE-RELATED"/>
    <property type="match status" value="1"/>
</dbReference>
<dbReference type="GO" id="GO:0016813">
    <property type="term" value="F:hydrolase activity, acting on carbon-nitrogen (but not peptide) bonds, in linear amidines"/>
    <property type="evidence" value="ECO:0007669"/>
    <property type="project" value="InterPro"/>
</dbReference>
<feature type="domain" description="Peptidase M20 dimerisation" evidence="4">
    <location>
        <begin position="235"/>
        <end position="337"/>
    </location>
</feature>
<dbReference type="KEGG" id="cthu:HUR95_01345"/>
<dbReference type="InterPro" id="IPR011650">
    <property type="entry name" value="Peptidase_M20_dimer"/>
</dbReference>
<comment type="similarity">
    <text evidence="1">Belongs to the peptidase M20 family.</text>
</comment>
<evidence type="ECO:0000256" key="2">
    <source>
        <dbReference type="ARBA" id="ARBA00022801"/>
    </source>
</evidence>
<dbReference type="AlphaFoldDB" id="F5L480"/>
<evidence type="ECO:0000313" key="6">
    <source>
        <dbReference type="EMBL" id="QZT34104.1"/>
    </source>
</evidence>
<dbReference type="GO" id="GO:0046872">
    <property type="term" value="F:metal ion binding"/>
    <property type="evidence" value="ECO:0007669"/>
    <property type="project" value="UniProtKB-KW"/>
</dbReference>
<reference evidence="6 8" key="2">
    <citation type="journal article" date="2020" name="Extremophiles">
        <title>Genomic analysis of Caldalkalibacillus thermarum TA2.A1 reveals aerobic alkaliphilic metabolism and evolutionary hallmarks linking alkaliphilic bacteria and plant life.</title>
        <authorList>
            <person name="de Jong S.I."/>
            <person name="van den Broek M.A."/>
            <person name="Merkel A.Y."/>
            <person name="de la Torre Cortes P."/>
            <person name="Kalamorz F."/>
            <person name="Cook G.M."/>
            <person name="van Loosdrecht M.C.M."/>
            <person name="McMillan D.G.G."/>
        </authorList>
    </citation>
    <scope>NUCLEOTIDE SEQUENCE [LARGE SCALE GENOMIC DNA]</scope>
    <source>
        <strain evidence="6 8">TA2.A1</strain>
    </source>
</reference>
<dbReference type="PIRSF" id="PIRSF001235">
    <property type="entry name" value="Amidase_carbamoylase"/>
    <property type="match status" value="1"/>
</dbReference>
<evidence type="ECO:0000313" key="8">
    <source>
        <dbReference type="Proteomes" id="UP000825179"/>
    </source>
</evidence>
<dbReference type="PANTHER" id="PTHR32494:SF5">
    <property type="entry name" value="ALLANTOATE AMIDOHYDROLASE"/>
    <property type="match status" value="1"/>
</dbReference>
<dbReference type="EMBL" id="CP082237">
    <property type="protein sequence ID" value="QZT34104.1"/>
    <property type="molecule type" value="Genomic_DNA"/>
</dbReference>
<dbReference type="NCBIfam" id="NF006771">
    <property type="entry name" value="PRK09290.1-5"/>
    <property type="match status" value="1"/>
</dbReference>
<dbReference type="OrthoDB" id="9808195at2"/>
<evidence type="ECO:0000313" key="7">
    <source>
        <dbReference type="Proteomes" id="UP000010716"/>
    </source>
</evidence>
<dbReference type="InterPro" id="IPR036264">
    <property type="entry name" value="Bact_exopeptidase_dim_dom"/>
</dbReference>
<dbReference type="Pfam" id="PF07687">
    <property type="entry name" value="M20_dimer"/>
    <property type="match status" value="1"/>
</dbReference>
<dbReference type="Pfam" id="PF01546">
    <property type="entry name" value="Peptidase_M20"/>
    <property type="match status" value="1"/>
</dbReference>
<evidence type="ECO:0000256" key="3">
    <source>
        <dbReference type="PIRSR" id="PIRSR001235-1"/>
    </source>
</evidence>
<dbReference type="Proteomes" id="UP000010716">
    <property type="component" value="Unassembled WGS sequence"/>
</dbReference>
<evidence type="ECO:0000313" key="5">
    <source>
        <dbReference type="EMBL" id="EGL83845.1"/>
    </source>
</evidence>
<gene>
    <name evidence="5" type="ORF">CathTA2_0592</name>
    <name evidence="6" type="ORF">HUR95_01345</name>
</gene>
<dbReference type="RefSeq" id="WP_007502954.1">
    <property type="nucleotide sequence ID" value="NZ_AFCE01000076.1"/>
</dbReference>
<keyword evidence="2 6" id="KW-0378">Hydrolase</keyword>
<accession>F5L480</accession>
<dbReference type="Proteomes" id="UP000825179">
    <property type="component" value="Chromosome"/>
</dbReference>
<organism evidence="5 7">
    <name type="scientific">Caldalkalibacillus thermarum (strain TA2.A1)</name>
    <dbReference type="NCBI Taxonomy" id="986075"/>
    <lineage>
        <taxon>Bacteria</taxon>
        <taxon>Bacillati</taxon>
        <taxon>Bacillota</taxon>
        <taxon>Bacilli</taxon>
        <taxon>Bacillales</taxon>
        <taxon>Bacillaceae</taxon>
        <taxon>Caldalkalibacillus</taxon>
    </lineage>
</organism>
<sequence length="434" mass="47120">MDTPQESKWLWERLMHSYNHEHDHSGVNGERLATRLAQLAAIGLTAERGSNRIGFSQEELAAKNLVKQWMEEAGLEVREDGAGNVFGRLEGHHRQAPVVMSGSHVDSVPNGGHFDGTLGVLAALEVAQAWQDTGFCPGKPYEVVVFTDEEGARFNGGLTGSRAMMGEINLDQQLQLQDIFGESFQNVLESIGLTVDQFMAAKRDPAEIAAFVEVHIEQGRVLEEAGFPVGIVNGIAGPCWLEVTFIGEAGHAGNTPMGHRKDALAAASQFILEVESLPSKISSTAVGTVGKCQVHPGGVNVIPGKVTVTVDLRDIHRQTRDRLAEAVQQAAQTIARQRSVQVEIRETLNVEPVPIQQAMQEKAIQAVETVGLRPLVLPSGAGHDAMVLGKYVPTGMLFVQSKQGISHNPEEWSDLDHCVMAVHVLKKWLEQLVS</sequence>
<dbReference type="eggNOG" id="COG0624">
    <property type="taxonomic scope" value="Bacteria"/>
</dbReference>
<feature type="binding site" evidence="3">
    <location>
        <position position="115"/>
    </location>
    <ligand>
        <name>Zn(2+)</name>
        <dbReference type="ChEBI" id="CHEBI:29105"/>
        <label>1</label>
    </ligand>
</feature>
<evidence type="ECO:0000259" key="4">
    <source>
        <dbReference type="Pfam" id="PF07687"/>
    </source>
</evidence>
<dbReference type="SUPFAM" id="SSF55031">
    <property type="entry name" value="Bacterial exopeptidase dimerisation domain"/>
    <property type="match status" value="1"/>
</dbReference>
<dbReference type="Gene3D" id="3.30.70.360">
    <property type="match status" value="1"/>
</dbReference>
<name>F5L480_CALTT</name>
<dbReference type="EMBL" id="AFCE01000076">
    <property type="protein sequence ID" value="EGL83845.1"/>
    <property type="molecule type" value="Genomic_DNA"/>
</dbReference>
<comment type="cofactor">
    <cofactor evidence="3">
        <name>Zn(2+)</name>
        <dbReference type="ChEBI" id="CHEBI:29105"/>
    </cofactor>
    <text evidence="3">Binds 2 Zn(2+) ions per subunit.</text>
</comment>
<dbReference type="InterPro" id="IPR002933">
    <property type="entry name" value="Peptidase_M20"/>
</dbReference>
<keyword evidence="3" id="KW-0862">Zinc</keyword>
<keyword evidence="8" id="KW-1185">Reference proteome</keyword>
<proteinExistence type="inferred from homology"/>
<feature type="binding site" evidence="3">
    <location>
        <position position="115"/>
    </location>
    <ligand>
        <name>Zn(2+)</name>
        <dbReference type="ChEBI" id="CHEBI:29105"/>
        <label>2</label>
    </ligand>
</feature>
<reference evidence="6" key="3">
    <citation type="submission" date="2021-08" db="EMBL/GenBank/DDBJ databases">
        <authorList>
            <person name="de Jong S."/>
            <person name="van den Broek M."/>
            <person name="Merkel A."/>
            <person name="de la Torre Cortes P."/>
            <person name="Kalamorz F."/>
            <person name="Cook G."/>
            <person name="van Loosdrecht M."/>
            <person name="McMillan D."/>
        </authorList>
    </citation>
    <scope>NUCLEOTIDE SEQUENCE</scope>
    <source>
        <strain evidence="6">TA2.A1</strain>
    </source>
</reference>
<dbReference type="CDD" id="cd03884">
    <property type="entry name" value="M20_bAS"/>
    <property type="match status" value="1"/>
</dbReference>
<feature type="binding site" evidence="3">
    <location>
        <position position="215"/>
    </location>
    <ligand>
        <name>Zn(2+)</name>
        <dbReference type="ChEBI" id="CHEBI:29105"/>
        <label>1</label>
    </ligand>
</feature>
<feature type="binding site" evidence="3">
    <location>
        <position position="407"/>
    </location>
    <ligand>
        <name>Zn(2+)</name>
        <dbReference type="ChEBI" id="CHEBI:29105"/>
        <label>2</label>
    </ligand>
</feature>
<dbReference type="NCBIfam" id="TIGR01879">
    <property type="entry name" value="hydantase"/>
    <property type="match status" value="1"/>
</dbReference>
<dbReference type="Gene3D" id="3.40.630.10">
    <property type="entry name" value="Zn peptidases"/>
    <property type="match status" value="1"/>
</dbReference>